<dbReference type="InterPro" id="IPR017439">
    <property type="entry name" value="Amidohydrolase"/>
</dbReference>
<protein>
    <submittedName>
        <fullName evidence="4">Amidohydrolase</fullName>
    </submittedName>
</protein>
<reference evidence="4 5" key="1">
    <citation type="submission" date="2019-11" db="EMBL/GenBank/DDBJ databases">
        <title>Paenibacillus monticola sp. nov., a novel PGPR strain isolated from mountain sample in China.</title>
        <authorList>
            <person name="Zhao Q."/>
            <person name="Li H.-P."/>
            <person name="Zhang J.-L."/>
        </authorList>
    </citation>
    <scope>NUCLEOTIDE SEQUENCE [LARGE SCALE GENOMIC DNA]</scope>
    <source>
        <strain evidence="4 5">LC-T2</strain>
    </source>
</reference>
<sequence length="398" mass="42854">MSFQHILDLSDKLKEQLVEWRRDFHQHPEIGYQEIRTSAIVAKHLRSLGLEVTTNVGGTGVVGLLRGEQEGPTVGLRADMDALPIQDDKEVSYRSMNSGLAHLCGHDAHTTMLMGAAELLCSLGRPPQGNIKFIFQPAEEGFAGAKAMMEDGVLDNPEVEAIVGLHVYPGMSTGTIGIAKGVAFASVDSMEIHIIGKGGHAARPHEGVDAIAVSAQVITALQNIASRMIDPLETVVITIGTIEGGVMGAALAPSVKMVGTIRTLSPAVRDQMPILIERVIRGVTESFGAGYELNYIKSYPAVWNNETMVDKVTEASERLFGSKCWDYIKPSTGGEDFAFYAEAIPGAFFRIGTGNDEARTRYPLHHSHFDLDENALPFGVAILSAVALHYLSSSILSS</sequence>
<evidence type="ECO:0000313" key="4">
    <source>
        <dbReference type="EMBL" id="MRN56908.1"/>
    </source>
</evidence>
<proteinExistence type="predicted"/>
<dbReference type="GO" id="GO:0019877">
    <property type="term" value="P:diaminopimelate biosynthetic process"/>
    <property type="evidence" value="ECO:0007669"/>
    <property type="project" value="UniProtKB-ARBA"/>
</dbReference>
<dbReference type="InterPro" id="IPR011650">
    <property type="entry name" value="Peptidase_M20_dimer"/>
</dbReference>
<evidence type="ECO:0000313" key="5">
    <source>
        <dbReference type="Proteomes" id="UP000463051"/>
    </source>
</evidence>
<dbReference type="Gene3D" id="3.40.630.10">
    <property type="entry name" value="Zn peptidases"/>
    <property type="match status" value="1"/>
</dbReference>
<dbReference type="PANTHER" id="PTHR11014">
    <property type="entry name" value="PEPTIDASE M20 FAMILY MEMBER"/>
    <property type="match status" value="1"/>
</dbReference>
<dbReference type="CDD" id="cd03886">
    <property type="entry name" value="M20_Acy1"/>
    <property type="match status" value="1"/>
</dbReference>
<feature type="binding site" evidence="2">
    <location>
        <position position="140"/>
    </location>
    <ligand>
        <name>Mn(2+)</name>
        <dbReference type="ChEBI" id="CHEBI:29035"/>
        <label>2</label>
    </ligand>
</feature>
<keyword evidence="5" id="KW-1185">Reference proteome</keyword>
<feature type="binding site" evidence="2">
    <location>
        <position position="365"/>
    </location>
    <ligand>
        <name>Mn(2+)</name>
        <dbReference type="ChEBI" id="CHEBI:29035"/>
        <label>2</label>
    </ligand>
</feature>
<dbReference type="NCBIfam" id="TIGR01891">
    <property type="entry name" value="amidohydrolases"/>
    <property type="match status" value="1"/>
</dbReference>
<keyword evidence="1 4" id="KW-0378">Hydrolase</keyword>
<accession>A0A7X2HB64</accession>
<feature type="binding site" evidence="2">
    <location>
        <position position="104"/>
    </location>
    <ligand>
        <name>Mn(2+)</name>
        <dbReference type="ChEBI" id="CHEBI:29035"/>
        <label>2</label>
    </ligand>
</feature>
<dbReference type="PANTHER" id="PTHR11014:SF63">
    <property type="entry name" value="METALLOPEPTIDASE, PUTATIVE (AFU_ORTHOLOGUE AFUA_6G09600)-RELATED"/>
    <property type="match status" value="1"/>
</dbReference>
<feature type="domain" description="Peptidase M20 dimerisation" evidence="3">
    <location>
        <begin position="189"/>
        <end position="274"/>
    </location>
</feature>
<gene>
    <name evidence="4" type="ORF">GJB61_28560</name>
</gene>
<dbReference type="Pfam" id="PF07687">
    <property type="entry name" value="M20_dimer"/>
    <property type="match status" value="1"/>
</dbReference>
<dbReference type="AlphaFoldDB" id="A0A7X2HB64"/>
<keyword evidence="2" id="KW-0479">Metal-binding</keyword>
<dbReference type="Gene3D" id="3.30.70.360">
    <property type="match status" value="1"/>
</dbReference>
<dbReference type="FunFam" id="3.30.70.360:FF:000001">
    <property type="entry name" value="N-acetyldiaminopimelate deacetylase"/>
    <property type="match status" value="1"/>
</dbReference>
<dbReference type="GO" id="GO:0050118">
    <property type="term" value="F:N-acetyldiaminopimelate deacetylase activity"/>
    <property type="evidence" value="ECO:0007669"/>
    <property type="project" value="UniProtKB-ARBA"/>
</dbReference>
<comment type="cofactor">
    <cofactor evidence="2">
        <name>Mn(2+)</name>
        <dbReference type="ChEBI" id="CHEBI:29035"/>
    </cofactor>
    <text evidence="2">The Mn(2+) ion enhances activity.</text>
</comment>
<dbReference type="EMBL" id="WJXB01000017">
    <property type="protein sequence ID" value="MRN56908.1"/>
    <property type="molecule type" value="Genomic_DNA"/>
</dbReference>
<dbReference type="Proteomes" id="UP000463051">
    <property type="component" value="Unassembled WGS sequence"/>
</dbReference>
<dbReference type="GO" id="GO:0046872">
    <property type="term" value="F:metal ion binding"/>
    <property type="evidence" value="ECO:0007669"/>
    <property type="project" value="UniProtKB-KW"/>
</dbReference>
<dbReference type="PIRSF" id="PIRSF005962">
    <property type="entry name" value="Pept_M20D_amidohydro"/>
    <property type="match status" value="1"/>
</dbReference>
<keyword evidence="2" id="KW-0464">Manganese</keyword>
<feature type="binding site" evidence="2">
    <location>
        <position position="166"/>
    </location>
    <ligand>
        <name>Mn(2+)</name>
        <dbReference type="ChEBI" id="CHEBI:29035"/>
        <label>2</label>
    </ligand>
</feature>
<evidence type="ECO:0000256" key="2">
    <source>
        <dbReference type="PIRSR" id="PIRSR005962-1"/>
    </source>
</evidence>
<dbReference type="Pfam" id="PF01546">
    <property type="entry name" value="Peptidase_M20"/>
    <property type="match status" value="1"/>
</dbReference>
<dbReference type="RefSeq" id="WP_338116182.1">
    <property type="nucleotide sequence ID" value="NZ_WJXB01000017.1"/>
</dbReference>
<comment type="caution">
    <text evidence="4">The sequence shown here is derived from an EMBL/GenBank/DDBJ whole genome shotgun (WGS) entry which is preliminary data.</text>
</comment>
<dbReference type="SUPFAM" id="SSF55031">
    <property type="entry name" value="Bacterial exopeptidase dimerisation domain"/>
    <property type="match status" value="1"/>
</dbReference>
<dbReference type="SUPFAM" id="SSF53187">
    <property type="entry name" value="Zn-dependent exopeptidases"/>
    <property type="match status" value="1"/>
</dbReference>
<feature type="binding site" evidence="2">
    <location>
        <position position="106"/>
    </location>
    <ligand>
        <name>Mn(2+)</name>
        <dbReference type="ChEBI" id="CHEBI:29035"/>
        <label>2</label>
    </ligand>
</feature>
<dbReference type="InterPro" id="IPR002933">
    <property type="entry name" value="Peptidase_M20"/>
</dbReference>
<dbReference type="InterPro" id="IPR036264">
    <property type="entry name" value="Bact_exopeptidase_dim_dom"/>
</dbReference>
<evidence type="ECO:0000256" key="1">
    <source>
        <dbReference type="ARBA" id="ARBA00022801"/>
    </source>
</evidence>
<organism evidence="4 5">
    <name type="scientific">Paenibacillus monticola</name>
    <dbReference type="NCBI Taxonomy" id="2666075"/>
    <lineage>
        <taxon>Bacteria</taxon>
        <taxon>Bacillati</taxon>
        <taxon>Bacillota</taxon>
        <taxon>Bacilli</taxon>
        <taxon>Bacillales</taxon>
        <taxon>Paenibacillaceae</taxon>
        <taxon>Paenibacillus</taxon>
    </lineage>
</organism>
<evidence type="ECO:0000259" key="3">
    <source>
        <dbReference type="Pfam" id="PF07687"/>
    </source>
</evidence>
<name>A0A7X2HB64_9BACL</name>